<dbReference type="InterPro" id="IPR042097">
    <property type="entry name" value="Aminopeptidase_N-like_N_sf"/>
</dbReference>
<evidence type="ECO:0000256" key="3">
    <source>
        <dbReference type="ARBA" id="ARBA00010136"/>
    </source>
</evidence>
<evidence type="ECO:0000256" key="8">
    <source>
        <dbReference type="ARBA" id="ARBA00022723"/>
    </source>
</evidence>
<keyword evidence="6" id="KW-0031">Aminopeptidase</keyword>
<dbReference type="InterPro" id="IPR027268">
    <property type="entry name" value="Peptidase_M4/M1_CTD_sf"/>
</dbReference>
<accession>A0AA37SSU7</accession>
<dbReference type="Gene3D" id="1.10.390.10">
    <property type="entry name" value="Neutral Protease Domain 2"/>
    <property type="match status" value="1"/>
</dbReference>
<evidence type="ECO:0000313" key="15">
    <source>
        <dbReference type="Proteomes" id="UP001156666"/>
    </source>
</evidence>
<reference evidence="14" key="1">
    <citation type="journal article" date="2014" name="Int. J. Syst. Evol. Microbiol.">
        <title>Complete genome sequence of Corynebacterium casei LMG S-19264T (=DSM 44701T), isolated from a smear-ripened cheese.</title>
        <authorList>
            <consortium name="US DOE Joint Genome Institute (JGI-PGF)"/>
            <person name="Walter F."/>
            <person name="Albersmeier A."/>
            <person name="Kalinowski J."/>
            <person name="Ruckert C."/>
        </authorList>
    </citation>
    <scope>NUCLEOTIDE SEQUENCE</scope>
    <source>
        <strain evidence="14">NBRC 108769</strain>
    </source>
</reference>
<dbReference type="SUPFAM" id="SSF63737">
    <property type="entry name" value="Leukotriene A4 hydrolase N-terminal domain"/>
    <property type="match status" value="1"/>
</dbReference>
<evidence type="ECO:0000256" key="1">
    <source>
        <dbReference type="ARBA" id="ARBA00000098"/>
    </source>
</evidence>
<evidence type="ECO:0000256" key="4">
    <source>
        <dbReference type="ARBA" id="ARBA00012564"/>
    </source>
</evidence>
<dbReference type="GO" id="GO:0006508">
    <property type="term" value="P:proteolysis"/>
    <property type="evidence" value="ECO:0007669"/>
    <property type="project" value="UniProtKB-KW"/>
</dbReference>
<comment type="catalytic activity">
    <reaction evidence="1">
        <text>Release of an N-terminal amino acid, Xaa-|-Yaa- from a peptide, amide or arylamide. Xaa is preferably Ala, but may be most amino acids including Pro (slow action). When a terminal hydrophobic residue is followed by a prolyl residue, the two may be released as an intact Xaa-Pro dipeptide.</text>
        <dbReference type="EC" id="3.4.11.2"/>
    </reaction>
</comment>
<protein>
    <recommendedName>
        <fullName evidence="5">Aminopeptidase N</fullName>
        <ecNumber evidence="4">3.4.11.2</ecNumber>
    </recommendedName>
</protein>
<dbReference type="EMBL" id="BSOH01000023">
    <property type="protein sequence ID" value="GLR18919.1"/>
    <property type="molecule type" value="Genomic_DNA"/>
</dbReference>
<evidence type="ECO:0000313" key="14">
    <source>
        <dbReference type="EMBL" id="GLR18919.1"/>
    </source>
</evidence>
<keyword evidence="8" id="KW-0479">Metal-binding</keyword>
<reference evidence="14" key="2">
    <citation type="submission" date="2023-01" db="EMBL/GenBank/DDBJ databases">
        <title>Draft genome sequence of Portibacter lacus strain NBRC 108769.</title>
        <authorList>
            <person name="Sun Q."/>
            <person name="Mori K."/>
        </authorList>
    </citation>
    <scope>NUCLEOTIDE SEQUENCE</scope>
    <source>
        <strain evidence="14">NBRC 108769</strain>
    </source>
</reference>
<dbReference type="EC" id="3.4.11.2" evidence="4"/>
<organism evidence="14 15">
    <name type="scientific">Portibacter lacus</name>
    <dbReference type="NCBI Taxonomy" id="1099794"/>
    <lineage>
        <taxon>Bacteria</taxon>
        <taxon>Pseudomonadati</taxon>
        <taxon>Bacteroidota</taxon>
        <taxon>Saprospiria</taxon>
        <taxon>Saprospirales</taxon>
        <taxon>Haliscomenobacteraceae</taxon>
        <taxon>Portibacter</taxon>
    </lineage>
</organism>
<dbReference type="Pfam" id="PF01433">
    <property type="entry name" value="Peptidase_M1"/>
    <property type="match status" value="1"/>
</dbReference>
<dbReference type="Proteomes" id="UP001156666">
    <property type="component" value="Unassembled WGS sequence"/>
</dbReference>
<evidence type="ECO:0000256" key="11">
    <source>
        <dbReference type="ARBA" id="ARBA00023049"/>
    </source>
</evidence>
<dbReference type="GO" id="GO:0008270">
    <property type="term" value="F:zinc ion binding"/>
    <property type="evidence" value="ECO:0007669"/>
    <property type="project" value="InterPro"/>
</dbReference>
<dbReference type="Gene3D" id="1.25.10.10">
    <property type="entry name" value="Leucine-rich Repeat Variant"/>
    <property type="match status" value="1"/>
</dbReference>
<evidence type="ECO:0000259" key="13">
    <source>
        <dbReference type="Pfam" id="PF17900"/>
    </source>
</evidence>
<dbReference type="Gene3D" id="2.60.40.1730">
    <property type="entry name" value="tricorn interacting facor f3 domain"/>
    <property type="match status" value="1"/>
</dbReference>
<dbReference type="AlphaFoldDB" id="A0AA37SSU7"/>
<evidence type="ECO:0000256" key="5">
    <source>
        <dbReference type="ARBA" id="ARBA00015611"/>
    </source>
</evidence>
<dbReference type="PROSITE" id="PS51257">
    <property type="entry name" value="PROKAR_LIPOPROTEIN"/>
    <property type="match status" value="1"/>
</dbReference>
<name>A0AA37SSU7_9BACT</name>
<dbReference type="CDD" id="cd09603">
    <property type="entry name" value="M1_APN_like"/>
    <property type="match status" value="1"/>
</dbReference>
<evidence type="ECO:0000259" key="12">
    <source>
        <dbReference type="Pfam" id="PF01433"/>
    </source>
</evidence>
<dbReference type="GO" id="GO:0016020">
    <property type="term" value="C:membrane"/>
    <property type="evidence" value="ECO:0007669"/>
    <property type="project" value="TreeGrafter"/>
</dbReference>
<gene>
    <name evidence="14" type="ORF">GCM10007940_35350</name>
</gene>
<dbReference type="InterPro" id="IPR016024">
    <property type="entry name" value="ARM-type_fold"/>
</dbReference>
<dbReference type="InterPro" id="IPR050344">
    <property type="entry name" value="Peptidase_M1_aminopeptidases"/>
</dbReference>
<dbReference type="InterPro" id="IPR045357">
    <property type="entry name" value="Aminopeptidase_N-like_N"/>
</dbReference>
<comment type="similarity">
    <text evidence="3">Belongs to the peptidase M1 family.</text>
</comment>
<dbReference type="SUPFAM" id="SSF55486">
    <property type="entry name" value="Metalloproteases ('zincins'), catalytic domain"/>
    <property type="match status" value="1"/>
</dbReference>
<comment type="cofactor">
    <cofactor evidence="2">
        <name>Zn(2+)</name>
        <dbReference type="ChEBI" id="CHEBI:29105"/>
    </cofactor>
</comment>
<keyword evidence="15" id="KW-1185">Reference proteome</keyword>
<evidence type="ECO:0000256" key="10">
    <source>
        <dbReference type="ARBA" id="ARBA00022833"/>
    </source>
</evidence>
<dbReference type="GO" id="GO:0016285">
    <property type="term" value="F:alanyl aminopeptidase activity"/>
    <property type="evidence" value="ECO:0007669"/>
    <property type="project" value="UniProtKB-EC"/>
</dbReference>
<evidence type="ECO:0000256" key="9">
    <source>
        <dbReference type="ARBA" id="ARBA00022801"/>
    </source>
</evidence>
<keyword evidence="11" id="KW-0482">Metalloprotease</keyword>
<proteinExistence type="inferred from homology"/>
<keyword evidence="7" id="KW-0645">Protease</keyword>
<keyword evidence="10" id="KW-0862">Zinc</keyword>
<evidence type="ECO:0000256" key="2">
    <source>
        <dbReference type="ARBA" id="ARBA00001947"/>
    </source>
</evidence>
<feature type="domain" description="Peptidase M1 membrane alanine aminopeptidase" evidence="12">
    <location>
        <begin position="291"/>
        <end position="499"/>
    </location>
</feature>
<evidence type="ECO:0000256" key="7">
    <source>
        <dbReference type="ARBA" id="ARBA00022670"/>
    </source>
</evidence>
<dbReference type="PANTHER" id="PTHR11533">
    <property type="entry name" value="PROTEASE M1 ZINC METALLOPROTEASE"/>
    <property type="match status" value="1"/>
</dbReference>
<dbReference type="SUPFAM" id="SSF48371">
    <property type="entry name" value="ARM repeat"/>
    <property type="match status" value="1"/>
</dbReference>
<comment type="caution">
    <text evidence="14">The sequence shown here is derived from an EMBL/GenBank/DDBJ whole genome shotgun (WGS) entry which is preliminary data.</text>
</comment>
<dbReference type="PRINTS" id="PR00756">
    <property type="entry name" value="ALADIPTASE"/>
</dbReference>
<dbReference type="InterPro" id="IPR011989">
    <property type="entry name" value="ARM-like"/>
</dbReference>
<dbReference type="GO" id="GO:0043171">
    <property type="term" value="P:peptide catabolic process"/>
    <property type="evidence" value="ECO:0007669"/>
    <property type="project" value="TreeGrafter"/>
</dbReference>
<dbReference type="PANTHER" id="PTHR11533:SF174">
    <property type="entry name" value="PUROMYCIN-SENSITIVE AMINOPEPTIDASE-RELATED"/>
    <property type="match status" value="1"/>
</dbReference>
<dbReference type="RefSeq" id="WP_235292864.1">
    <property type="nucleotide sequence ID" value="NZ_BSOH01000023.1"/>
</dbReference>
<dbReference type="InterPro" id="IPR001930">
    <property type="entry name" value="Peptidase_M1"/>
</dbReference>
<sequence>MNKYLVVLVTLIIASCTGSKKIVEAPVEYEERLLDTMMVVAPKVTAPEPDLVLGTYRASAKRTVDLLHTKLDLKFNWEKQHVLGVATLKFQPMFYPIETASFDAVGFDIHKVSNAKTGLPLKYEYDGFDIKIVLDKTYKQGEAAEVVIDYTAKPEELPEGGSAAITSDKGLFFINPLGEDPDKPMQIWTQGETENNSRWFPTIDKPNERTTQEMYLTVQDKFKTLSNGLLEKSTKNADGTRTDYWNMKQPHAPYLFMIAVGEFAKVDDKWEDIPLAYYVEDKYEQDAKQIFNNTPEMLEFFSEFTGVKYPWDKYSQIIVRDYVSGAMENTTGVIFGDFVQKTSRELIDDNNDYIVAHEMFHHWFGDYVTCESWSNLTMNEGFANYSEYLWEEHKNGKEAADNHRSNELRGYLGSAQNQGTHDLINFEYDDKEDMFDAHSYNKGGLVLHMLRNYVGDEAFKASLNKYLIDNAYTAVEAHDLRLAFEAVTGEDLNWFFNQWYFDKGHPELEIIHGYTDGKYTLTVNQTQDPESNRAIFELPVKVDIYNANGSKTTENIWVNERQQTFEFMVDAKPSFVNFDADNIILGRRQENFSVEENIFQYKNVNTYQDRADAINALKGYPEAKPIFIEALDDPYYTIRRFAIGQINPNNDQLINKLKDLAQNDPKSQVRSSALDKLAEISDPALADFAEMVLKKEQAYPTYAAGLNLLYTQNPEKGLLVAEKMMEEENYDIVATLSDIFSVTGDKKYLPFFENKIEGLAGFNSYPVFGSYSAFLQDLPVSDLSKSLSFLIETGKNNSTNFKRFMATNTLNSLRQMVAAKKSDAPEESKKIIDEIINKINTAIDEIIGMEKNPQLLERYKSFSKV</sequence>
<evidence type="ECO:0000256" key="6">
    <source>
        <dbReference type="ARBA" id="ARBA00022438"/>
    </source>
</evidence>
<dbReference type="GO" id="GO:0005737">
    <property type="term" value="C:cytoplasm"/>
    <property type="evidence" value="ECO:0007669"/>
    <property type="project" value="TreeGrafter"/>
</dbReference>
<dbReference type="Pfam" id="PF17900">
    <property type="entry name" value="Peptidase_M1_N"/>
    <property type="match status" value="1"/>
</dbReference>
<feature type="domain" description="Aminopeptidase N-like N-terminal" evidence="13">
    <location>
        <begin position="68"/>
        <end position="255"/>
    </location>
</feature>
<dbReference type="GO" id="GO:0042277">
    <property type="term" value="F:peptide binding"/>
    <property type="evidence" value="ECO:0007669"/>
    <property type="project" value="TreeGrafter"/>
</dbReference>
<dbReference type="GO" id="GO:0070006">
    <property type="term" value="F:metalloaminopeptidase activity"/>
    <property type="evidence" value="ECO:0007669"/>
    <property type="project" value="TreeGrafter"/>
</dbReference>
<dbReference type="InterPro" id="IPR014782">
    <property type="entry name" value="Peptidase_M1_dom"/>
</dbReference>
<dbReference type="GO" id="GO:0005615">
    <property type="term" value="C:extracellular space"/>
    <property type="evidence" value="ECO:0007669"/>
    <property type="project" value="TreeGrafter"/>
</dbReference>
<keyword evidence="9" id="KW-0378">Hydrolase</keyword>